<evidence type="ECO:0000256" key="8">
    <source>
        <dbReference type="ARBA" id="ARBA00023136"/>
    </source>
</evidence>
<evidence type="ECO:0000256" key="6">
    <source>
        <dbReference type="ARBA" id="ARBA00022989"/>
    </source>
</evidence>
<evidence type="ECO:0000256" key="10">
    <source>
        <dbReference type="ARBA" id="ARBA00032985"/>
    </source>
</evidence>
<proteinExistence type="inferred from homology"/>
<sequence>MGGRIHGFLGGVLLTSALTYYTGQMFHTNSKFISQQLQQSNNTINNRILTDSDYKQVRIPNNHITTTDRTFSETCKDIWNEEIIKMVNWVYGINWYKLGLKFDNESNRILDKVAELFVNKK</sequence>
<gene>
    <name evidence="12" type="ORF">LELG_05403</name>
</gene>
<dbReference type="GO" id="GO:0061617">
    <property type="term" value="C:MICOS complex"/>
    <property type="evidence" value="ECO:0007669"/>
    <property type="project" value="UniProtKB-UniRule"/>
</dbReference>
<comment type="subunit">
    <text evidence="11">Component of the mitochondrial contact site and cristae organizing system (MICOS) complex.</text>
</comment>
<dbReference type="GeneID" id="5230487"/>
<dbReference type="Pfam" id="PF17050">
    <property type="entry name" value="AIM5"/>
    <property type="match status" value="1"/>
</dbReference>
<evidence type="ECO:0000256" key="9">
    <source>
        <dbReference type="ARBA" id="ARBA00032159"/>
    </source>
</evidence>
<evidence type="ECO:0000313" key="13">
    <source>
        <dbReference type="Proteomes" id="UP000001996"/>
    </source>
</evidence>
<dbReference type="AlphaFoldDB" id="A5E714"/>
<evidence type="ECO:0000256" key="7">
    <source>
        <dbReference type="ARBA" id="ARBA00023128"/>
    </source>
</evidence>
<comment type="subcellular location">
    <subcellularLocation>
        <location evidence="2">Membrane</location>
    </subcellularLocation>
    <subcellularLocation>
        <location evidence="11">Mitochondrion inner membrane</location>
        <topology evidence="11">Single-pass membrane protein</topology>
    </subcellularLocation>
</comment>
<keyword evidence="7 11" id="KW-0496">Mitochondrion</keyword>
<accession>A5E714</accession>
<evidence type="ECO:0000256" key="3">
    <source>
        <dbReference type="ARBA" id="ARBA00009188"/>
    </source>
</evidence>
<evidence type="ECO:0000256" key="11">
    <source>
        <dbReference type="RuleBase" id="RU363010"/>
    </source>
</evidence>
<keyword evidence="13" id="KW-1185">Reference proteome</keyword>
<evidence type="ECO:0000313" key="12">
    <source>
        <dbReference type="EMBL" id="EDK47222.1"/>
    </source>
</evidence>
<keyword evidence="6" id="KW-1133">Transmembrane helix</keyword>
<comment type="function">
    <text evidence="1 11">Component of the MICOS complex, a large protein complex of the mitochondrial inner membrane that plays crucial roles in the maintenance of crista junctions, inner membrane architecture, and formation of contact sites to the outer membrane.</text>
</comment>
<evidence type="ECO:0000256" key="1">
    <source>
        <dbReference type="ARBA" id="ARBA00002689"/>
    </source>
</evidence>
<keyword evidence="8" id="KW-0472">Membrane</keyword>
<dbReference type="eggNOG" id="ENOG502SC1K">
    <property type="taxonomic scope" value="Eukaryota"/>
</dbReference>
<organism evidence="12 13">
    <name type="scientific">Lodderomyces elongisporus (strain ATCC 11503 / CBS 2605 / JCM 1781 / NBRC 1676 / NRRL YB-4239)</name>
    <name type="common">Yeast</name>
    <name type="synonym">Saccharomyces elongisporus</name>
    <dbReference type="NCBI Taxonomy" id="379508"/>
    <lineage>
        <taxon>Eukaryota</taxon>
        <taxon>Fungi</taxon>
        <taxon>Dikarya</taxon>
        <taxon>Ascomycota</taxon>
        <taxon>Saccharomycotina</taxon>
        <taxon>Pichiomycetes</taxon>
        <taxon>Debaryomycetaceae</taxon>
        <taxon>Candida/Lodderomyces clade</taxon>
        <taxon>Lodderomyces</taxon>
    </lineage>
</organism>
<dbReference type="Proteomes" id="UP000001996">
    <property type="component" value="Unassembled WGS sequence"/>
</dbReference>
<dbReference type="GO" id="GO:0044284">
    <property type="term" value="C:mitochondrial crista junction"/>
    <property type="evidence" value="ECO:0007669"/>
    <property type="project" value="InterPro"/>
</dbReference>
<keyword evidence="11" id="KW-0999">Mitochondrion inner membrane</keyword>
<evidence type="ECO:0000256" key="4">
    <source>
        <dbReference type="ARBA" id="ARBA00018170"/>
    </source>
</evidence>
<dbReference type="InterPro" id="IPR031463">
    <property type="entry name" value="Mic12"/>
</dbReference>
<name>A5E714_LODEL</name>
<comment type="similarity">
    <text evidence="3 11">Belongs to the MICOS complex subunit Mic12 family.</text>
</comment>
<dbReference type="KEGG" id="lel:PVL30_002503"/>
<dbReference type="OrthoDB" id="4037694at2759"/>
<dbReference type="InParanoid" id="A5E714"/>
<evidence type="ECO:0000256" key="2">
    <source>
        <dbReference type="ARBA" id="ARBA00004370"/>
    </source>
</evidence>
<dbReference type="EMBL" id="CH981532">
    <property type="protein sequence ID" value="EDK47222.1"/>
    <property type="molecule type" value="Genomic_DNA"/>
</dbReference>
<keyword evidence="5" id="KW-0812">Transmembrane</keyword>
<reference evidence="12 13" key="1">
    <citation type="journal article" date="2009" name="Nature">
        <title>Evolution of pathogenicity and sexual reproduction in eight Candida genomes.</title>
        <authorList>
            <person name="Butler G."/>
            <person name="Rasmussen M.D."/>
            <person name="Lin M.F."/>
            <person name="Santos M.A."/>
            <person name="Sakthikumar S."/>
            <person name="Munro C.A."/>
            <person name="Rheinbay E."/>
            <person name="Grabherr M."/>
            <person name="Forche A."/>
            <person name="Reedy J.L."/>
            <person name="Agrafioti I."/>
            <person name="Arnaud M.B."/>
            <person name="Bates S."/>
            <person name="Brown A.J."/>
            <person name="Brunke S."/>
            <person name="Costanzo M.C."/>
            <person name="Fitzpatrick D.A."/>
            <person name="de Groot P.W."/>
            <person name="Harris D."/>
            <person name="Hoyer L.L."/>
            <person name="Hube B."/>
            <person name="Klis F.M."/>
            <person name="Kodira C."/>
            <person name="Lennard N."/>
            <person name="Logue M.E."/>
            <person name="Martin R."/>
            <person name="Neiman A.M."/>
            <person name="Nikolaou E."/>
            <person name="Quail M.A."/>
            <person name="Quinn J."/>
            <person name="Santos M.C."/>
            <person name="Schmitzberger F.F."/>
            <person name="Sherlock G."/>
            <person name="Shah P."/>
            <person name="Silverstein K.A."/>
            <person name="Skrzypek M.S."/>
            <person name="Soll D."/>
            <person name="Staggs R."/>
            <person name="Stansfield I."/>
            <person name="Stumpf M.P."/>
            <person name="Sudbery P.E."/>
            <person name="Srikantha T."/>
            <person name="Zeng Q."/>
            <person name="Berman J."/>
            <person name="Berriman M."/>
            <person name="Heitman J."/>
            <person name="Gow N.A."/>
            <person name="Lorenz M.C."/>
            <person name="Birren B.W."/>
            <person name="Kellis M."/>
            <person name="Cuomo C.A."/>
        </authorList>
    </citation>
    <scope>NUCLEOTIDE SEQUENCE [LARGE SCALE GENOMIC DNA]</scope>
    <source>
        <strain evidence="13">ATCC 11503 / BCRC 21390 / CBS 2605 / JCM 1781 / NBRC 1676 / NRRL YB-4239</strain>
    </source>
</reference>
<protein>
    <recommendedName>
        <fullName evidence="4 11">MICOS complex subunit MIC12</fullName>
    </recommendedName>
    <alternativeName>
        <fullName evidence="10 11">Altered inheritance of mitochondria protein 5, mitochondrial</fullName>
    </alternativeName>
    <alternativeName>
        <fullName evidence="9 11">Found in mitochondrial proteome protein 51</fullName>
    </alternativeName>
</protein>
<dbReference type="HOGENOM" id="CLU_134520_0_0_1"/>
<dbReference type="OMA" id="CKDIWND"/>
<evidence type="ECO:0000256" key="5">
    <source>
        <dbReference type="ARBA" id="ARBA00022692"/>
    </source>
</evidence>
<dbReference type="VEuPathDB" id="FungiDB:LELG_05403"/>
<dbReference type="GO" id="GO:0042407">
    <property type="term" value="P:cristae formation"/>
    <property type="evidence" value="ECO:0007669"/>
    <property type="project" value="InterPro"/>
</dbReference>